<keyword evidence="6 8" id="KW-1133">Transmembrane helix</keyword>
<comment type="subunit">
    <text evidence="3 8">Homodimer and heterodimers.</text>
</comment>
<dbReference type="InterPro" id="IPR006459">
    <property type="entry name" value="CASP/CASPL"/>
</dbReference>
<keyword evidence="5 8" id="KW-0812">Transmembrane</keyword>
<proteinExistence type="inferred from homology"/>
<dbReference type="InterPro" id="IPR044173">
    <property type="entry name" value="CASPL"/>
</dbReference>
<evidence type="ECO:0000256" key="3">
    <source>
        <dbReference type="ARBA" id="ARBA00011489"/>
    </source>
</evidence>
<dbReference type="AlphaFoldDB" id="A0A9Q0CA06"/>
<evidence type="ECO:0000256" key="8">
    <source>
        <dbReference type="RuleBase" id="RU361233"/>
    </source>
</evidence>
<name>A0A9Q0CA06_9POAL</name>
<dbReference type="PANTHER" id="PTHR36488">
    <property type="entry name" value="CASP-LIKE PROTEIN 1U1"/>
    <property type="match status" value="1"/>
</dbReference>
<evidence type="ECO:0000256" key="2">
    <source>
        <dbReference type="ARBA" id="ARBA00007651"/>
    </source>
</evidence>
<evidence type="ECO:0000313" key="10">
    <source>
        <dbReference type="EMBL" id="KAJ1690017.1"/>
    </source>
</evidence>
<dbReference type="GO" id="GO:0005886">
    <property type="term" value="C:plasma membrane"/>
    <property type="evidence" value="ECO:0007669"/>
    <property type="project" value="UniProtKB-SubCell"/>
</dbReference>
<gene>
    <name evidence="10" type="ORF">LUZ63_014172</name>
</gene>
<dbReference type="OrthoDB" id="610574at2759"/>
<keyword evidence="11" id="KW-1185">Reference proteome</keyword>
<protein>
    <recommendedName>
        <fullName evidence="8">CASP-like protein</fullName>
    </recommendedName>
</protein>
<feature type="domain" description="Casparian strip membrane protein" evidence="9">
    <location>
        <begin position="25"/>
        <end position="171"/>
    </location>
</feature>
<keyword evidence="4 8" id="KW-1003">Cell membrane</keyword>
<evidence type="ECO:0000256" key="4">
    <source>
        <dbReference type="ARBA" id="ARBA00022475"/>
    </source>
</evidence>
<keyword evidence="7 8" id="KW-0472">Membrane</keyword>
<sequence>MALENGTKSDLVLDSKYAQIKTKLVKQLPLALRWLALMATTTAAIGMGLNKQSKTSVVAIVGTQPISQTFTAKFQQTPAFVYFVAANAMASFYNIMLVLLRPFFKGRENALCVHILDLVIMVIVATGAAATSSMAELGKDGNVHARWNPICDKFSAFCLHGGMALISSFAGTLDLFVLNIHSLVSLHRSVQGQQPVDPSV</sequence>
<dbReference type="PANTHER" id="PTHR36488:SF8">
    <property type="entry name" value="CASP-LIKE PROTEIN 1U1"/>
    <property type="match status" value="1"/>
</dbReference>
<evidence type="ECO:0000256" key="6">
    <source>
        <dbReference type="ARBA" id="ARBA00022989"/>
    </source>
</evidence>
<organism evidence="10 11">
    <name type="scientific">Rhynchospora breviuscula</name>
    <dbReference type="NCBI Taxonomy" id="2022672"/>
    <lineage>
        <taxon>Eukaryota</taxon>
        <taxon>Viridiplantae</taxon>
        <taxon>Streptophyta</taxon>
        <taxon>Embryophyta</taxon>
        <taxon>Tracheophyta</taxon>
        <taxon>Spermatophyta</taxon>
        <taxon>Magnoliopsida</taxon>
        <taxon>Liliopsida</taxon>
        <taxon>Poales</taxon>
        <taxon>Cyperaceae</taxon>
        <taxon>Cyperoideae</taxon>
        <taxon>Rhynchosporeae</taxon>
        <taxon>Rhynchospora</taxon>
    </lineage>
</organism>
<comment type="caution">
    <text evidence="10">The sequence shown here is derived from an EMBL/GenBank/DDBJ whole genome shotgun (WGS) entry which is preliminary data.</text>
</comment>
<dbReference type="InterPro" id="IPR006702">
    <property type="entry name" value="CASP_dom"/>
</dbReference>
<feature type="transmembrane region" description="Helical" evidence="8">
    <location>
        <begin position="111"/>
        <end position="134"/>
    </location>
</feature>
<reference evidence="10" key="1">
    <citation type="journal article" date="2022" name="Cell">
        <title>Repeat-based holocentromeres influence genome architecture and karyotype evolution.</title>
        <authorList>
            <person name="Hofstatter P.G."/>
            <person name="Thangavel G."/>
            <person name="Lux T."/>
            <person name="Neumann P."/>
            <person name="Vondrak T."/>
            <person name="Novak P."/>
            <person name="Zhang M."/>
            <person name="Costa L."/>
            <person name="Castellani M."/>
            <person name="Scott A."/>
            <person name="Toegelov H."/>
            <person name="Fuchs J."/>
            <person name="Mata-Sucre Y."/>
            <person name="Dias Y."/>
            <person name="Vanzela A.L.L."/>
            <person name="Huettel B."/>
            <person name="Almeida C.C.S."/>
            <person name="Simkova H."/>
            <person name="Souza G."/>
            <person name="Pedrosa-Harand A."/>
            <person name="Macas J."/>
            <person name="Mayer K.F.X."/>
            <person name="Houben A."/>
            <person name="Marques A."/>
        </authorList>
    </citation>
    <scope>NUCLEOTIDE SEQUENCE</scope>
    <source>
        <strain evidence="10">RhyBre1mFocal</strain>
    </source>
</reference>
<feature type="transmembrane region" description="Helical" evidence="8">
    <location>
        <begin position="79"/>
        <end position="99"/>
    </location>
</feature>
<comment type="similarity">
    <text evidence="2 8">Belongs to the Casparian strip membrane proteins (CASP) family.</text>
</comment>
<feature type="transmembrane region" description="Helical" evidence="8">
    <location>
        <begin position="154"/>
        <end position="178"/>
    </location>
</feature>
<feature type="transmembrane region" description="Helical" evidence="8">
    <location>
        <begin position="30"/>
        <end position="49"/>
    </location>
</feature>
<evidence type="ECO:0000313" key="11">
    <source>
        <dbReference type="Proteomes" id="UP001151287"/>
    </source>
</evidence>
<evidence type="ECO:0000256" key="5">
    <source>
        <dbReference type="ARBA" id="ARBA00022692"/>
    </source>
</evidence>
<evidence type="ECO:0000256" key="1">
    <source>
        <dbReference type="ARBA" id="ARBA00004651"/>
    </source>
</evidence>
<comment type="subcellular location">
    <subcellularLocation>
        <location evidence="1 8">Cell membrane</location>
        <topology evidence="1 8">Multi-pass membrane protein</topology>
    </subcellularLocation>
</comment>
<dbReference type="EMBL" id="JAMQYH010000004">
    <property type="protein sequence ID" value="KAJ1690017.1"/>
    <property type="molecule type" value="Genomic_DNA"/>
</dbReference>
<evidence type="ECO:0000259" key="9">
    <source>
        <dbReference type="Pfam" id="PF04535"/>
    </source>
</evidence>
<dbReference type="Pfam" id="PF04535">
    <property type="entry name" value="CASP_dom"/>
    <property type="match status" value="1"/>
</dbReference>
<accession>A0A9Q0CA06</accession>
<dbReference type="NCBIfam" id="TIGR01569">
    <property type="entry name" value="A_tha_TIGR01569"/>
    <property type="match status" value="1"/>
</dbReference>
<dbReference type="Proteomes" id="UP001151287">
    <property type="component" value="Unassembled WGS sequence"/>
</dbReference>
<evidence type="ECO:0000256" key="7">
    <source>
        <dbReference type="ARBA" id="ARBA00023136"/>
    </source>
</evidence>